<dbReference type="OrthoDB" id="9812413at2"/>
<dbReference type="AlphaFoldDB" id="A0A1H7ZWB7"/>
<dbReference type="PANTHER" id="PTHR34653">
    <property type="match status" value="1"/>
</dbReference>
<dbReference type="GO" id="GO:0009425">
    <property type="term" value="C:bacterial-type flagellum basal body"/>
    <property type="evidence" value="ECO:0007669"/>
    <property type="project" value="UniProtKB-SubCell"/>
</dbReference>
<evidence type="ECO:0000256" key="3">
    <source>
        <dbReference type="ARBA" id="ARBA00023143"/>
    </source>
</evidence>
<evidence type="ECO:0000256" key="4">
    <source>
        <dbReference type="HAMAP-Rule" id="MF_00724"/>
    </source>
</evidence>
<dbReference type="STRING" id="474960.SAMN05216180_0890"/>
<dbReference type="RefSeq" id="WP_092752041.1">
    <property type="nucleotide sequence ID" value="NZ_FOCG01000001.1"/>
</dbReference>
<keyword evidence="6" id="KW-0969">Cilium</keyword>
<keyword evidence="7" id="KW-1185">Reference proteome</keyword>
<dbReference type="GO" id="GO:0071973">
    <property type="term" value="P:bacterial-type flagellum-dependent cell motility"/>
    <property type="evidence" value="ECO:0007669"/>
    <property type="project" value="InterPro"/>
</dbReference>
<evidence type="ECO:0000256" key="1">
    <source>
        <dbReference type="ARBA" id="ARBA00004117"/>
    </source>
</evidence>
<dbReference type="NCBIfam" id="TIGR00205">
    <property type="entry name" value="fliE"/>
    <property type="match status" value="1"/>
</dbReference>
<sequence length="102" mass="11282">MFIVPISQMPSIEPIQKSAAQVTQPENGAGMPFKQIFEEAINNLRETQAQSNEDAYRLAMGQADDLHTVVINSEKAATALELTVQLTSRAVSAYNEIMRMQI</sequence>
<comment type="similarity">
    <text evidence="2 4">Belongs to the FliE family.</text>
</comment>
<keyword evidence="6" id="KW-0966">Cell projection</keyword>
<evidence type="ECO:0000313" key="6">
    <source>
        <dbReference type="EMBL" id="SEM61789.1"/>
    </source>
</evidence>
<keyword evidence="3 4" id="KW-0975">Bacterial flagellum</keyword>
<evidence type="ECO:0000313" key="7">
    <source>
        <dbReference type="Proteomes" id="UP000199158"/>
    </source>
</evidence>
<dbReference type="HAMAP" id="MF_00724">
    <property type="entry name" value="FliE"/>
    <property type="match status" value="1"/>
</dbReference>
<dbReference type="PANTHER" id="PTHR34653:SF1">
    <property type="entry name" value="FLAGELLAR HOOK-BASAL BODY COMPLEX PROTEIN FLIE"/>
    <property type="match status" value="1"/>
</dbReference>
<dbReference type="Proteomes" id="UP000199158">
    <property type="component" value="Unassembled WGS sequence"/>
</dbReference>
<organism evidence="6 7">
    <name type="scientific">Hydrogenoanaerobacterium saccharovorans</name>
    <dbReference type="NCBI Taxonomy" id="474960"/>
    <lineage>
        <taxon>Bacteria</taxon>
        <taxon>Bacillati</taxon>
        <taxon>Bacillota</taxon>
        <taxon>Clostridia</taxon>
        <taxon>Eubacteriales</taxon>
        <taxon>Oscillospiraceae</taxon>
        <taxon>Hydrogenoanaerobacterium</taxon>
    </lineage>
</organism>
<dbReference type="EMBL" id="FOCG01000001">
    <property type="protein sequence ID" value="SEM61789.1"/>
    <property type="molecule type" value="Genomic_DNA"/>
</dbReference>
<dbReference type="InterPro" id="IPR001624">
    <property type="entry name" value="FliE"/>
</dbReference>
<dbReference type="Pfam" id="PF02049">
    <property type="entry name" value="FliE"/>
    <property type="match status" value="1"/>
</dbReference>
<protein>
    <recommendedName>
        <fullName evidence="4 5">Flagellar hook-basal body complex protein FliE</fullName>
    </recommendedName>
</protein>
<comment type="subcellular location">
    <subcellularLocation>
        <location evidence="1 4">Bacterial flagellum basal body</location>
    </subcellularLocation>
</comment>
<dbReference type="GO" id="GO:0003774">
    <property type="term" value="F:cytoskeletal motor activity"/>
    <property type="evidence" value="ECO:0007669"/>
    <property type="project" value="InterPro"/>
</dbReference>
<accession>A0A1H7ZWB7</accession>
<keyword evidence="6" id="KW-0282">Flagellum</keyword>
<evidence type="ECO:0000256" key="5">
    <source>
        <dbReference type="NCBIfam" id="TIGR00205"/>
    </source>
</evidence>
<proteinExistence type="inferred from homology"/>
<evidence type="ECO:0000256" key="2">
    <source>
        <dbReference type="ARBA" id="ARBA00009272"/>
    </source>
</evidence>
<dbReference type="PRINTS" id="PR01006">
    <property type="entry name" value="FLGHOOKFLIE"/>
</dbReference>
<gene>
    <name evidence="4" type="primary">fliE</name>
    <name evidence="6" type="ORF">SAMN05216180_0890</name>
</gene>
<name>A0A1H7ZWB7_9FIRM</name>
<reference evidence="6 7" key="1">
    <citation type="submission" date="2016-10" db="EMBL/GenBank/DDBJ databases">
        <authorList>
            <person name="de Groot N.N."/>
        </authorList>
    </citation>
    <scope>NUCLEOTIDE SEQUENCE [LARGE SCALE GENOMIC DNA]</scope>
    <source>
        <strain evidence="6 7">CGMCC 1.5070</strain>
    </source>
</reference>
<dbReference type="GO" id="GO:0005198">
    <property type="term" value="F:structural molecule activity"/>
    <property type="evidence" value="ECO:0007669"/>
    <property type="project" value="UniProtKB-UniRule"/>
</dbReference>